<evidence type="ECO:0000313" key="2">
    <source>
        <dbReference type="EMBL" id="KAF2145905.1"/>
    </source>
</evidence>
<dbReference type="Proteomes" id="UP000799438">
    <property type="component" value="Unassembled WGS sequence"/>
</dbReference>
<gene>
    <name evidence="2" type="ORF">K452DRAFT_103038</name>
</gene>
<dbReference type="RefSeq" id="XP_033401617.1">
    <property type="nucleotide sequence ID" value="XM_033534925.1"/>
</dbReference>
<evidence type="ECO:0000256" key="1">
    <source>
        <dbReference type="SAM" id="MobiDB-lite"/>
    </source>
</evidence>
<reference evidence="2" key="1">
    <citation type="journal article" date="2020" name="Stud. Mycol.">
        <title>101 Dothideomycetes genomes: a test case for predicting lifestyles and emergence of pathogens.</title>
        <authorList>
            <person name="Haridas S."/>
            <person name="Albert R."/>
            <person name="Binder M."/>
            <person name="Bloem J."/>
            <person name="Labutti K."/>
            <person name="Salamov A."/>
            <person name="Andreopoulos B."/>
            <person name="Baker S."/>
            <person name="Barry K."/>
            <person name="Bills G."/>
            <person name="Bluhm B."/>
            <person name="Cannon C."/>
            <person name="Castanera R."/>
            <person name="Culley D."/>
            <person name="Daum C."/>
            <person name="Ezra D."/>
            <person name="Gonzalez J."/>
            <person name="Henrissat B."/>
            <person name="Kuo A."/>
            <person name="Liang C."/>
            <person name="Lipzen A."/>
            <person name="Lutzoni F."/>
            <person name="Magnuson J."/>
            <person name="Mondo S."/>
            <person name="Nolan M."/>
            <person name="Ohm R."/>
            <person name="Pangilinan J."/>
            <person name="Park H.-J."/>
            <person name="Ramirez L."/>
            <person name="Alfaro M."/>
            <person name="Sun H."/>
            <person name="Tritt A."/>
            <person name="Yoshinaga Y."/>
            <person name="Zwiers L.-H."/>
            <person name="Turgeon B."/>
            <person name="Goodwin S."/>
            <person name="Spatafora J."/>
            <person name="Crous P."/>
            <person name="Grigoriev I."/>
        </authorList>
    </citation>
    <scope>NUCLEOTIDE SEQUENCE</scope>
    <source>
        <strain evidence="2">CBS 121167</strain>
    </source>
</reference>
<feature type="compositionally biased region" description="Polar residues" evidence="1">
    <location>
        <begin position="10"/>
        <end position="19"/>
    </location>
</feature>
<feature type="compositionally biased region" description="Low complexity" evidence="1">
    <location>
        <begin position="58"/>
        <end position="67"/>
    </location>
</feature>
<dbReference type="GeneID" id="54292416"/>
<sequence length="94" mass="9981">MNGRPASRKSGGSQRQDGLSGSPVVVVLVMKGFAGKMVKMLAQHTRAARDHRQRRAAARGGARAKTALGAEERRDAMVLQPYGGMVFPSTTSSN</sequence>
<feature type="region of interest" description="Disordered" evidence="1">
    <location>
        <begin position="1"/>
        <end position="21"/>
    </location>
</feature>
<feature type="region of interest" description="Disordered" evidence="1">
    <location>
        <begin position="45"/>
        <end position="72"/>
    </location>
</feature>
<proteinExistence type="predicted"/>
<protein>
    <submittedName>
        <fullName evidence="2">Uncharacterized protein</fullName>
    </submittedName>
</protein>
<accession>A0A6A6BRI0</accession>
<keyword evidence="3" id="KW-1185">Reference proteome</keyword>
<name>A0A6A6BRI0_9PEZI</name>
<organism evidence="2 3">
    <name type="scientific">Aplosporella prunicola CBS 121167</name>
    <dbReference type="NCBI Taxonomy" id="1176127"/>
    <lineage>
        <taxon>Eukaryota</taxon>
        <taxon>Fungi</taxon>
        <taxon>Dikarya</taxon>
        <taxon>Ascomycota</taxon>
        <taxon>Pezizomycotina</taxon>
        <taxon>Dothideomycetes</taxon>
        <taxon>Dothideomycetes incertae sedis</taxon>
        <taxon>Botryosphaeriales</taxon>
        <taxon>Aplosporellaceae</taxon>
        <taxon>Aplosporella</taxon>
    </lineage>
</organism>
<dbReference type="AlphaFoldDB" id="A0A6A6BRI0"/>
<dbReference type="EMBL" id="ML995476">
    <property type="protein sequence ID" value="KAF2145905.1"/>
    <property type="molecule type" value="Genomic_DNA"/>
</dbReference>
<evidence type="ECO:0000313" key="3">
    <source>
        <dbReference type="Proteomes" id="UP000799438"/>
    </source>
</evidence>